<gene>
    <name evidence="1" type="ORF">RGQ29_010353</name>
</gene>
<dbReference type="Proteomes" id="UP001324115">
    <property type="component" value="Unassembled WGS sequence"/>
</dbReference>
<dbReference type="AlphaFoldDB" id="A0AAN7G0I5"/>
<dbReference type="PANTHER" id="PTHR47076">
    <property type="entry name" value="NHL DOMAIN PROTEIN"/>
    <property type="match status" value="1"/>
</dbReference>
<dbReference type="PANTHER" id="PTHR47076:SF1">
    <property type="entry name" value="NHL DOMAIN PROTEIN"/>
    <property type="match status" value="1"/>
</dbReference>
<comment type="caution">
    <text evidence="1">The sequence shown here is derived from an EMBL/GenBank/DDBJ whole genome shotgun (WGS) entry which is preliminary data.</text>
</comment>
<accession>A0AAN7G0I5</accession>
<dbReference type="EMBL" id="JAXUIC010000002">
    <property type="protein sequence ID" value="KAK4600666.1"/>
    <property type="molecule type" value="Genomic_DNA"/>
</dbReference>
<protein>
    <submittedName>
        <fullName evidence="1">Uncharacterized protein</fullName>
    </submittedName>
</protein>
<reference evidence="1 2" key="1">
    <citation type="journal article" date="2023" name="G3 (Bethesda)">
        <title>A haplotype-resolved chromosome-scale genome for Quercus rubra L. provides insights into the genetics of adaptive traits for red oak species.</title>
        <authorList>
            <person name="Kapoor B."/>
            <person name="Jenkins J."/>
            <person name="Schmutz J."/>
            <person name="Zhebentyayeva T."/>
            <person name="Kuelheim C."/>
            <person name="Coggeshall M."/>
            <person name="Heim C."/>
            <person name="Lasky J.R."/>
            <person name="Leites L."/>
            <person name="Islam-Faridi N."/>
            <person name="Romero-Severson J."/>
            <person name="DeLeo V.L."/>
            <person name="Lucas S.M."/>
            <person name="Lazic D."/>
            <person name="Gailing O."/>
            <person name="Carlson J."/>
            <person name="Staton M."/>
        </authorList>
    </citation>
    <scope>NUCLEOTIDE SEQUENCE [LARGE SCALE GENOMIC DNA]</scope>
    <source>
        <strain evidence="1">Pseudo-F2</strain>
    </source>
</reference>
<evidence type="ECO:0000313" key="1">
    <source>
        <dbReference type="EMBL" id="KAK4600666.1"/>
    </source>
</evidence>
<evidence type="ECO:0000313" key="2">
    <source>
        <dbReference type="Proteomes" id="UP001324115"/>
    </source>
</evidence>
<keyword evidence="2" id="KW-1185">Reference proteome</keyword>
<name>A0AAN7G0I5_QUERU</name>
<proteinExistence type="predicted"/>
<organism evidence="1 2">
    <name type="scientific">Quercus rubra</name>
    <name type="common">Northern red oak</name>
    <name type="synonym">Quercus borealis</name>
    <dbReference type="NCBI Taxonomy" id="3512"/>
    <lineage>
        <taxon>Eukaryota</taxon>
        <taxon>Viridiplantae</taxon>
        <taxon>Streptophyta</taxon>
        <taxon>Embryophyta</taxon>
        <taxon>Tracheophyta</taxon>
        <taxon>Spermatophyta</taxon>
        <taxon>Magnoliopsida</taxon>
        <taxon>eudicotyledons</taxon>
        <taxon>Gunneridae</taxon>
        <taxon>Pentapetalae</taxon>
        <taxon>rosids</taxon>
        <taxon>fabids</taxon>
        <taxon>Fagales</taxon>
        <taxon>Fagaceae</taxon>
        <taxon>Quercus</taxon>
    </lineage>
</organism>
<sequence length="155" mass="18110">MATPHEKMVSVCENLQVEENDYVEDYEEIGTSSCCGCFQGLRFRWFPNDNGGGTYRYLIRQQGGEKREDWLVNKMRQVKQFSELLGGPKWKNFIRLFSMHGINKKRRVQFQYDLQNYALNFDDGINGEVEDDAYLDFMLRYVAPLGITKGEASHE</sequence>